<evidence type="ECO:0000256" key="9">
    <source>
        <dbReference type="NCBIfam" id="TIGR00751"/>
    </source>
</evidence>
<dbReference type="OrthoDB" id="9767568at2"/>
<dbReference type="EC" id="2.5.1.74" evidence="8 9"/>
<keyword evidence="6 8" id="KW-1133">Transmembrane helix</keyword>
<evidence type="ECO:0000256" key="4">
    <source>
        <dbReference type="ARBA" id="ARBA00022679"/>
    </source>
</evidence>
<dbReference type="NCBIfam" id="TIGR00751">
    <property type="entry name" value="menA"/>
    <property type="match status" value="1"/>
</dbReference>
<reference evidence="10 11" key="1">
    <citation type="submission" date="2019-03" db="EMBL/GenBank/DDBJ databases">
        <title>Genomic Encyclopedia of Type Strains, Phase IV (KMG-IV): sequencing the most valuable type-strain genomes for metagenomic binning, comparative biology and taxonomic classification.</title>
        <authorList>
            <person name="Goeker M."/>
        </authorList>
    </citation>
    <scope>NUCLEOTIDE SEQUENCE [LARGE SCALE GENOMIC DNA]</scope>
    <source>
        <strain evidence="10 11">DSM 15969</strain>
    </source>
</reference>
<dbReference type="GO" id="GO:0042371">
    <property type="term" value="P:vitamin K biosynthetic process"/>
    <property type="evidence" value="ECO:0007669"/>
    <property type="project" value="TreeGrafter"/>
</dbReference>
<gene>
    <name evidence="8" type="primary">menA</name>
    <name evidence="10" type="ORF">EV210_10597</name>
</gene>
<accession>A0A4R1Q7Z0</accession>
<dbReference type="GO" id="GO:0046428">
    <property type="term" value="F:1,4-dihydroxy-2-naphthoate polyprenyltransferase activity"/>
    <property type="evidence" value="ECO:0007669"/>
    <property type="project" value="UniProtKB-UniRule"/>
</dbReference>
<keyword evidence="5 8" id="KW-0812">Transmembrane</keyword>
<dbReference type="HAMAP" id="MF_01937">
    <property type="entry name" value="MenA_1"/>
    <property type="match status" value="1"/>
</dbReference>
<evidence type="ECO:0000313" key="11">
    <source>
        <dbReference type="Proteomes" id="UP000295063"/>
    </source>
</evidence>
<evidence type="ECO:0000256" key="2">
    <source>
        <dbReference type="ARBA" id="ARBA00022428"/>
    </source>
</evidence>
<comment type="function">
    <text evidence="8">Conversion of 1,4-dihydroxy-2-naphthoate (DHNA) to demethylmenaquinone (DMK).</text>
</comment>
<comment type="similarity">
    <text evidence="8">Belongs to the MenA family. Type 1 subfamily.</text>
</comment>
<dbReference type="PANTHER" id="PTHR13929:SF0">
    <property type="entry name" value="UBIA PRENYLTRANSFERASE DOMAIN-CONTAINING PROTEIN 1"/>
    <property type="match status" value="1"/>
</dbReference>
<feature type="transmembrane region" description="Helical" evidence="8">
    <location>
        <begin position="238"/>
        <end position="258"/>
    </location>
</feature>
<dbReference type="PIRSF" id="PIRSF005355">
    <property type="entry name" value="UBIAD1"/>
    <property type="match status" value="1"/>
</dbReference>
<evidence type="ECO:0000256" key="1">
    <source>
        <dbReference type="ARBA" id="ARBA00004141"/>
    </source>
</evidence>
<dbReference type="EMBL" id="SLUI01000005">
    <property type="protein sequence ID" value="TCL37663.1"/>
    <property type="molecule type" value="Genomic_DNA"/>
</dbReference>
<dbReference type="GO" id="GO:0005886">
    <property type="term" value="C:plasma membrane"/>
    <property type="evidence" value="ECO:0007669"/>
    <property type="project" value="UniProtKB-SubCell"/>
</dbReference>
<feature type="transmembrane region" description="Helical" evidence="8">
    <location>
        <begin position="91"/>
        <end position="109"/>
    </location>
</feature>
<dbReference type="GO" id="GO:0009234">
    <property type="term" value="P:menaquinone biosynthetic process"/>
    <property type="evidence" value="ECO:0007669"/>
    <property type="project" value="UniProtKB-UniRule"/>
</dbReference>
<keyword evidence="4 8" id="KW-0808">Transferase</keyword>
<dbReference type="InterPro" id="IPR026046">
    <property type="entry name" value="UBIAD1"/>
</dbReference>
<feature type="transmembrane region" description="Helical" evidence="8">
    <location>
        <begin position="115"/>
        <end position="133"/>
    </location>
</feature>
<keyword evidence="7 8" id="KW-0472">Membrane</keyword>
<keyword evidence="3 8" id="KW-1003">Cell membrane</keyword>
<dbReference type="InterPro" id="IPR004657">
    <property type="entry name" value="MenA"/>
</dbReference>
<feature type="transmembrane region" description="Helical" evidence="8">
    <location>
        <begin position="140"/>
        <end position="160"/>
    </location>
</feature>
<proteinExistence type="inferred from homology"/>
<dbReference type="Gene3D" id="1.10.357.140">
    <property type="entry name" value="UbiA prenyltransferase"/>
    <property type="match status" value="1"/>
</dbReference>
<evidence type="ECO:0000256" key="8">
    <source>
        <dbReference type="HAMAP-Rule" id="MF_01937"/>
    </source>
</evidence>
<evidence type="ECO:0000256" key="7">
    <source>
        <dbReference type="ARBA" id="ARBA00023136"/>
    </source>
</evidence>
<feature type="transmembrane region" description="Helical" evidence="8">
    <location>
        <begin position="38"/>
        <end position="56"/>
    </location>
</feature>
<evidence type="ECO:0000256" key="5">
    <source>
        <dbReference type="ARBA" id="ARBA00022692"/>
    </source>
</evidence>
<feature type="transmembrane region" description="Helical" evidence="8">
    <location>
        <begin position="207"/>
        <end position="232"/>
    </location>
</feature>
<dbReference type="PANTHER" id="PTHR13929">
    <property type="entry name" value="1,4-DIHYDROXY-2-NAPHTHOATE OCTAPRENYLTRANSFERASE"/>
    <property type="match status" value="1"/>
</dbReference>
<evidence type="ECO:0000256" key="3">
    <source>
        <dbReference type="ARBA" id="ARBA00022475"/>
    </source>
</evidence>
<feature type="transmembrane region" description="Helical" evidence="8">
    <location>
        <begin position="278"/>
        <end position="297"/>
    </location>
</feature>
<dbReference type="RefSeq" id="WP_132078560.1">
    <property type="nucleotide sequence ID" value="NZ_SLUI01000005.1"/>
</dbReference>
<dbReference type="AlphaFoldDB" id="A0A4R1Q7Z0"/>
<dbReference type="Pfam" id="PF01040">
    <property type="entry name" value="UbiA"/>
    <property type="match status" value="1"/>
</dbReference>
<name>A0A4R1Q7Z0_9FIRM</name>
<comment type="subcellular location">
    <subcellularLocation>
        <location evidence="8">Cell membrane</location>
        <topology evidence="8">Multi-pass membrane protein</topology>
    </subcellularLocation>
    <subcellularLocation>
        <location evidence="1">Membrane</location>
        <topology evidence="1">Multi-pass membrane protein</topology>
    </subcellularLocation>
</comment>
<dbReference type="UniPathway" id="UPA00079">
    <property type="reaction ID" value="UER00168"/>
</dbReference>
<dbReference type="InterPro" id="IPR044878">
    <property type="entry name" value="UbiA_sf"/>
</dbReference>
<sequence>MFGIWFIAMRPWSFTAAFIPIALGSALAWSEGTFSIGLFLLTLFGGVCMQAGTNLINTYGDYMAGVDTIESARTCPQLVTGVLKPGSMRRAGLVAFSLAGAIGLLLSYLCGPEVLVVGVIGLLGGYCYTAGAWPYKYQGLGPLFVFFLMGPLMTWPAYFIQTGQFTMVPIAASIPVGFLVTGIIHANDLRDIMEDRKAGIKTVALHLGFGKSIVLYAFLYAAAYACLVLFIFQGWLPGTAILPLLLMPMVLTVLRRAFAASKGAYEQLSRLEADSAGLHFQFGLLLITGLLAAPYVGRWWL</sequence>
<dbReference type="InterPro" id="IPR000537">
    <property type="entry name" value="UbiA_prenyltransferase"/>
</dbReference>
<keyword evidence="11" id="KW-1185">Reference proteome</keyword>
<comment type="caution">
    <text evidence="10">The sequence shown here is derived from an EMBL/GenBank/DDBJ whole genome shotgun (WGS) entry which is preliminary data.</text>
</comment>
<dbReference type="Gene3D" id="1.20.120.1780">
    <property type="entry name" value="UbiA prenyltransferase"/>
    <property type="match status" value="1"/>
</dbReference>
<evidence type="ECO:0000313" key="10">
    <source>
        <dbReference type="EMBL" id="TCL37663.1"/>
    </source>
</evidence>
<organism evidence="10 11">
    <name type="scientific">Anaerospora hongkongensis</name>
    <dbReference type="NCBI Taxonomy" id="244830"/>
    <lineage>
        <taxon>Bacteria</taxon>
        <taxon>Bacillati</taxon>
        <taxon>Bacillota</taxon>
        <taxon>Negativicutes</taxon>
        <taxon>Selenomonadales</taxon>
        <taxon>Sporomusaceae</taxon>
        <taxon>Anaerospora</taxon>
    </lineage>
</organism>
<feature type="transmembrane region" description="Helical" evidence="8">
    <location>
        <begin position="166"/>
        <end position="186"/>
    </location>
</feature>
<evidence type="ECO:0000256" key="6">
    <source>
        <dbReference type="ARBA" id="ARBA00022989"/>
    </source>
</evidence>
<dbReference type="CDD" id="cd13962">
    <property type="entry name" value="PT_UbiA_UBIAD1"/>
    <property type="match status" value="1"/>
</dbReference>
<protein>
    <recommendedName>
        <fullName evidence="8 9">1,4-dihydroxy-2-naphthoate octaprenyltransferase</fullName>
        <shortName evidence="8">DHNA-octaprenyltransferase</shortName>
        <ecNumber evidence="8 9">2.5.1.74</ecNumber>
    </recommendedName>
</protein>
<comment type="pathway">
    <text evidence="8">Quinol/quinone metabolism; menaquinone biosynthesis; menaquinol from 1,4-dihydroxy-2-naphthoate: step 1/2.</text>
</comment>
<keyword evidence="2 8" id="KW-0474">Menaquinone biosynthesis</keyword>
<dbReference type="Proteomes" id="UP000295063">
    <property type="component" value="Unassembled WGS sequence"/>
</dbReference>
<comment type="catalytic activity">
    <reaction evidence="8">
        <text>an all-trans-polyprenyl diphosphate + 1,4-dihydroxy-2-naphthoate + H(+) = a 2-demethylmenaquinol + CO2 + diphosphate</text>
        <dbReference type="Rhea" id="RHEA:26478"/>
        <dbReference type="Rhea" id="RHEA-COMP:9563"/>
        <dbReference type="Rhea" id="RHEA-COMP:9564"/>
        <dbReference type="ChEBI" id="CHEBI:11173"/>
        <dbReference type="ChEBI" id="CHEBI:15378"/>
        <dbReference type="ChEBI" id="CHEBI:16526"/>
        <dbReference type="ChEBI" id="CHEBI:33019"/>
        <dbReference type="ChEBI" id="CHEBI:55437"/>
        <dbReference type="ChEBI" id="CHEBI:58914"/>
        <dbReference type="EC" id="2.5.1.74"/>
    </reaction>
</comment>